<dbReference type="Pfam" id="PF04250">
    <property type="entry name" value="DUF429"/>
    <property type="match status" value="1"/>
</dbReference>
<evidence type="ECO:0000256" key="2">
    <source>
        <dbReference type="ARBA" id="ARBA00023002"/>
    </source>
</evidence>
<dbReference type="GO" id="GO:0016491">
    <property type="term" value="F:oxidoreductase activity"/>
    <property type="evidence" value="ECO:0007669"/>
    <property type="project" value="UniProtKB-KW"/>
</dbReference>
<proteinExistence type="inferred from homology"/>
<reference evidence="3 4" key="1">
    <citation type="submission" date="2016-10" db="EMBL/GenBank/DDBJ databases">
        <authorList>
            <person name="de Groot N.N."/>
        </authorList>
    </citation>
    <scope>NUCLEOTIDE SEQUENCE [LARGE SCALE GENOMIC DNA]</scope>
    <source>
        <strain evidence="3 4">KH1P1</strain>
    </source>
</reference>
<gene>
    <name evidence="3" type="ORF">SAMN04487771_102713</name>
</gene>
<dbReference type="InterPro" id="IPR020904">
    <property type="entry name" value="Sc_DH/Rdtase_CS"/>
</dbReference>
<dbReference type="FunFam" id="3.40.50.720:FF:000084">
    <property type="entry name" value="Short-chain dehydrogenase reductase"/>
    <property type="match status" value="1"/>
</dbReference>
<dbReference type="PANTHER" id="PTHR43639">
    <property type="entry name" value="OXIDOREDUCTASE, SHORT-CHAIN DEHYDROGENASE/REDUCTASE FAMILY (AFU_ORTHOLOGUE AFUA_5G02870)"/>
    <property type="match status" value="1"/>
</dbReference>
<accession>A0A1I0FNL9</accession>
<dbReference type="PRINTS" id="PR00080">
    <property type="entry name" value="SDRFAMILY"/>
</dbReference>
<dbReference type="PROSITE" id="PS00061">
    <property type="entry name" value="ADH_SHORT"/>
    <property type="match status" value="1"/>
</dbReference>
<dbReference type="eggNOG" id="COG4923">
    <property type="taxonomic scope" value="Bacteria"/>
</dbReference>
<dbReference type="eggNOG" id="COG1028">
    <property type="taxonomic scope" value="Bacteria"/>
</dbReference>
<dbReference type="InterPro" id="IPR002347">
    <property type="entry name" value="SDR_fam"/>
</dbReference>
<dbReference type="EMBL" id="FOIL01000027">
    <property type="protein sequence ID" value="SET60016.1"/>
    <property type="molecule type" value="Genomic_DNA"/>
</dbReference>
<comment type="similarity">
    <text evidence="1">Belongs to the short-chain dehydrogenases/reductases (SDR) family.</text>
</comment>
<protein>
    <submittedName>
        <fullName evidence="3">Predicted nuclease (RNAse H fold)</fullName>
    </submittedName>
</protein>
<dbReference type="RefSeq" id="WP_083378848.1">
    <property type="nucleotide sequence ID" value="NZ_FOIL01000027.1"/>
</dbReference>
<organism evidence="3 4">
    <name type="scientific">[Clostridium] aminophilum</name>
    <dbReference type="NCBI Taxonomy" id="1526"/>
    <lineage>
        <taxon>Bacteria</taxon>
        <taxon>Bacillati</taxon>
        <taxon>Bacillota</taxon>
        <taxon>Clostridia</taxon>
        <taxon>Lachnospirales</taxon>
        <taxon>Lachnospiraceae</taxon>
    </lineage>
</organism>
<dbReference type="PRINTS" id="PR00081">
    <property type="entry name" value="GDHRDH"/>
</dbReference>
<dbReference type="PANTHER" id="PTHR43639:SF1">
    <property type="entry name" value="SHORT-CHAIN DEHYDROGENASE_REDUCTASE FAMILY PROTEIN"/>
    <property type="match status" value="1"/>
</dbReference>
<keyword evidence="2" id="KW-0560">Oxidoreductase</keyword>
<dbReference type="Pfam" id="PF13561">
    <property type="entry name" value="adh_short_C2"/>
    <property type="match status" value="1"/>
</dbReference>
<dbReference type="InterPro" id="IPR007362">
    <property type="entry name" value="DUF429"/>
</dbReference>
<dbReference type="OrthoDB" id="9803333at2"/>
<evidence type="ECO:0000313" key="3">
    <source>
        <dbReference type="EMBL" id="SET60016.1"/>
    </source>
</evidence>
<keyword evidence="4" id="KW-1185">Reference proteome</keyword>
<evidence type="ECO:0000256" key="1">
    <source>
        <dbReference type="ARBA" id="ARBA00006484"/>
    </source>
</evidence>
<dbReference type="InterPro" id="IPR036291">
    <property type="entry name" value="NAD(P)-bd_dom_sf"/>
</dbReference>
<dbReference type="SUPFAM" id="SSF51735">
    <property type="entry name" value="NAD(P)-binding Rossmann-fold domains"/>
    <property type="match status" value="1"/>
</dbReference>
<dbReference type="STRING" id="1526.SAMN02910262_00796"/>
<dbReference type="AlphaFoldDB" id="A0A1I0FNL9"/>
<name>A0A1I0FNL9_9FIRM</name>
<sequence>MMNMNDGLYIGVDGCRGGWIACVLNQGELRFERFDSLEQLVSHYPEFDAFLIDMAVGLRSSADQLRPDDLARKELGQKSSSIFPIPCRQAVYADSEEEQKQTNIRILGKSLSKQTVHIIPKIKELDEYLSLHPEYKNRILESHPEVDFARLNGSVVMTRKKEYPGFSDRAAILKRYLPGKDLSGMWGMAKKLKCNPDDLLDAACLAVTAALAAGGMCETIPAEPEQDESGLYMKLTIPKRIIGVPASGQKVAIVTGGANGIGKCITEEFRKQGVKVYVIDKAAGDHYVGDISDKAVLEAFAEKVIFENGGIDYLINNALPLMKGIDECSYEEFQYALAVGVTAPFYLSKLFAPHFREGACIINISSSRDRMSQPQTESYTAAKGGIAALTHAMAASFAGKVRVNSISPGWIDTAYTIYEGPDALQQPAGRVGNPMDIANMVMFLCSDKAGFITGENICIDGGMTKLMIYHDDHGWTYTPEE</sequence>
<dbReference type="GO" id="GO:0008206">
    <property type="term" value="P:bile acid metabolic process"/>
    <property type="evidence" value="ECO:0007669"/>
    <property type="project" value="UniProtKB-ARBA"/>
</dbReference>
<dbReference type="Gene3D" id="3.40.50.720">
    <property type="entry name" value="NAD(P)-binding Rossmann-like Domain"/>
    <property type="match status" value="1"/>
</dbReference>
<dbReference type="Proteomes" id="UP000199820">
    <property type="component" value="Unassembled WGS sequence"/>
</dbReference>
<evidence type="ECO:0000313" key="4">
    <source>
        <dbReference type="Proteomes" id="UP000199820"/>
    </source>
</evidence>